<sequence length="82" mass="9668">MRIISSREFRDNQKMYFDLADDQEQIIVQRGKNKAYMLTPVSEIDRMSVNPILIEKIRKAEKSLKAGEYTEVDSTKSIWEQI</sequence>
<dbReference type="InterPro" id="IPR036165">
    <property type="entry name" value="YefM-like_sf"/>
</dbReference>
<proteinExistence type="inferred from homology"/>
<comment type="caution">
    <text evidence="3">The sequence shown here is derived from an EMBL/GenBank/DDBJ whole genome shotgun (WGS) entry which is preliminary data.</text>
</comment>
<comment type="similarity">
    <text evidence="1 2">Belongs to the phD/YefM antitoxin family.</text>
</comment>
<evidence type="ECO:0000313" key="3">
    <source>
        <dbReference type="EMBL" id="PKQ60173.1"/>
    </source>
</evidence>
<protein>
    <recommendedName>
        <fullName evidence="2">Antitoxin</fullName>
    </recommendedName>
</protein>
<gene>
    <name evidence="3" type="ORF">BZG02_20485</name>
</gene>
<accession>A0A2N3HQ46</accession>
<dbReference type="AlphaFoldDB" id="A0A2N3HQ46"/>
<dbReference type="Proteomes" id="UP000233535">
    <property type="component" value="Unassembled WGS sequence"/>
</dbReference>
<evidence type="ECO:0000313" key="4">
    <source>
        <dbReference type="Proteomes" id="UP000233535"/>
    </source>
</evidence>
<evidence type="ECO:0000256" key="1">
    <source>
        <dbReference type="ARBA" id="ARBA00009981"/>
    </source>
</evidence>
<organism evidence="3 4">
    <name type="scientific">Labilibaculum filiforme</name>
    <dbReference type="NCBI Taxonomy" id="1940526"/>
    <lineage>
        <taxon>Bacteria</taxon>
        <taxon>Pseudomonadati</taxon>
        <taxon>Bacteroidota</taxon>
        <taxon>Bacteroidia</taxon>
        <taxon>Marinilabiliales</taxon>
        <taxon>Marinifilaceae</taxon>
        <taxon>Labilibaculum</taxon>
    </lineage>
</organism>
<dbReference type="InterPro" id="IPR006442">
    <property type="entry name" value="Antitoxin_Phd/YefM"/>
</dbReference>
<dbReference type="RefSeq" id="WP_101263618.1">
    <property type="nucleotide sequence ID" value="NZ_MVDD01000039.1"/>
</dbReference>
<dbReference type="SUPFAM" id="SSF143120">
    <property type="entry name" value="YefM-like"/>
    <property type="match status" value="1"/>
</dbReference>
<name>A0A2N3HQ46_9BACT</name>
<dbReference type="EMBL" id="MVDD01000039">
    <property type="protein sequence ID" value="PKQ60173.1"/>
    <property type="molecule type" value="Genomic_DNA"/>
</dbReference>
<keyword evidence="4" id="KW-1185">Reference proteome</keyword>
<reference evidence="3 4" key="1">
    <citation type="journal article" date="2017" name="Front. Microbiol.">
        <title>Labilibaculum manganireducens gen. nov., sp. nov. and Labilibaculum filiforme sp. nov., Novel Bacteroidetes Isolated from Subsurface Sediments of the Baltic Sea.</title>
        <authorList>
            <person name="Vandieken V."/>
            <person name="Marshall I.P."/>
            <person name="Niemann H."/>
            <person name="Engelen B."/>
            <person name="Cypionka H."/>
        </authorList>
    </citation>
    <scope>NUCLEOTIDE SEQUENCE [LARGE SCALE GENOMIC DNA]</scope>
    <source>
        <strain evidence="3 4">59.16B</strain>
    </source>
</reference>
<dbReference type="OrthoDB" id="3035307at2"/>
<evidence type="ECO:0000256" key="2">
    <source>
        <dbReference type="RuleBase" id="RU362080"/>
    </source>
</evidence>
<dbReference type="Pfam" id="PF02604">
    <property type="entry name" value="PhdYeFM_antitox"/>
    <property type="match status" value="1"/>
</dbReference>
<comment type="function">
    <text evidence="2">Antitoxin component of a type II toxin-antitoxin (TA) system.</text>
</comment>